<keyword evidence="1" id="KW-0614">Plasmid</keyword>
<dbReference type="RefSeq" id="WP_071960574.1">
    <property type="nucleotide sequence ID" value="NZ_CP018025.1"/>
</dbReference>
<reference evidence="1 2" key="1">
    <citation type="submission" date="2016-11" db="EMBL/GenBank/DDBJ databases">
        <title>Networking in microbes: conjugative elements and plasmids in the genus Alteromonas.</title>
        <authorList>
            <person name="Lopez-Perez M."/>
            <person name="Ramon-Marco N."/>
            <person name="Rodriguez-Valera F."/>
        </authorList>
    </citation>
    <scope>NUCLEOTIDE SEQUENCE [LARGE SCALE GENOMIC DNA]</scope>
    <source>
        <strain evidence="1 2">CP48</strain>
        <plasmid evidence="2">pamcp48-600</plasmid>
    </source>
</reference>
<dbReference type="AlphaFoldDB" id="A0AAC9JDL3"/>
<gene>
    <name evidence="1" type="ORF">BM524_18765</name>
</gene>
<dbReference type="EMBL" id="CP018025">
    <property type="protein sequence ID" value="APD91964.1"/>
    <property type="molecule type" value="Genomic_DNA"/>
</dbReference>
<organism evidence="1 2">
    <name type="scientific">Alteromonas mediterranea</name>
    <dbReference type="NCBI Taxonomy" id="314275"/>
    <lineage>
        <taxon>Bacteria</taxon>
        <taxon>Pseudomonadati</taxon>
        <taxon>Pseudomonadota</taxon>
        <taxon>Gammaproteobacteria</taxon>
        <taxon>Alteromonadales</taxon>
        <taxon>Alteromonadaceae</taxon>
        <taxon>Alteromonas/Salinimonas group</taxon>
        <taxon>Alteromonas</taxon>
    </lineage>
</organism>
<evidence type="ECO:0000313" key="2">
    <source>
        <dbReference type="Proteomes" id="UP000182101"/>
    </source>
</evidence>
<accession>A0AAC9JDL3</accession>
<evidence type="ECO:0000313" key="1">
    <source>
        <dbReference type="EMBL" id="APD91964.1"/>
    </source>
</evidence>
<name>A0AAC9JDL3_9ALTE</name>
<protein>
    <submittedName>
        <fullName evidence="1">Uncharacterized protein</fullName>
    </submittedName>
</protein>
<dbReference type="Proteomes" id="UP000182101">
    <property type="component" value="Plasmid pAMCP48-600"/>
</dbReference>
<sequence>MNRFFQTTHPKSGHDVNIEFDEDHRLVDATYTDGEDVELTDMVKSHFESDIKAFCKDEESGEQA</sequence>
<geneLocation type="plasmid" evidence="2">
    <name>pamcp48-600</name>
</geneLocation>
<proteinExistence type="predicted"/>